<dbReference type="STRING" id="1229783.C273_08156"/>
<gene>
    <name evidence="1" type="ORF">C273_08156</name>
</gene>
<dbReference type="PATRIC" id="fig|1229783.3.peg.1642"/>
<protein>
    <recommendedName>
        <fullName evidence="3">FeS cluster biogenesis domain-containing protein</fullName>
    </recommendedName>
</protein>
<dbReference type="SUPFAM" id="SSF89360">
    <property type="entry name" value="HesB-like domain"/>
    <property type="match status" value="1"/>
</dbReference>
<evidence type="ECO:0000313" key="1">
    <source>
        <dbReference type="EMBL" id="EKU47066.1"/>
    </source>
</evidence>
<dbReference type="RefSeq" id="WP_009383961.1">
    <property type="nucleotide sequence ID" value="NZ_AMSQ01000013.1"/>
</dbReference>
<dbReference type="OrthoDB" id="1645729at2"/>
<proteinExistence type="predicted"/>
<reference evidence="1 2" key="1">
    <citation type="journal article" date="2013" name="Genome Announc.">
        <title>Genome Sequence of Staphylococcus massiliensis Strain S46, Isolated from the Surface of Healthy Human Skin.</title>
        <authorList>
            <person name="Srivastav R."/>
            <person name="Singh A."/>
            <person name="Jangir P.K."/>
            <person name="Kumari C."/>
            <person name="Muduli S."/>
            <person name="Sharma R."/>
        </authorList>
    </citation>
    <scope>NUCLEOTIDE SEQUENCE [LARGE SCALE GENOMIC DNA]</scope>
    <source>
        <strain evidence="1 2">S46</strain>
    </source>
</reference>
<dbReference type="InterPro" id="IPR035903">
    <property type="entry name" value="HesB-like_dom_sf"/>
</dbReference>
<dbReference type="AlphaFoldDB" id="K9ALX7"/>
<accession>K9ALX7</accession>
<dbReference type="Proteomes" id="UP000009885">
    <property type="component" value="Unassembled WGS sequence"/>
</dbReference>
<evidence type="ECO:0000313" key="2">
    <source>
        <dbReference type="Proteomes" id="UP000009885"/>
    </source>
</evidence>
<comment type="caution">
    <text evidence="1">The sequence shown here is derived from an EMBL/GenBank/DDBJ whole genome shotgun (WGS) entry which is preliminary data.</text>
</comment>
<organism evidence="1 2">
    <name type="scientific">Staphylococcus massiliensis S46</name>
    <dbReference type="NCBI Taxonomy" id="1229783"/>
    <lineage>
        <taxon>Bacteria</taxon>
        <taxon>Bacillati</taxon>
        <taxon>Bacillota</taxon>
        <taxon>Bacilli</taxon>
        <taxon>Bacillales</taxon>
        <taxon>Staphylococcaceae</taxon>
        <taxon>Staphylococcus</taxon>
    </lineage>
</organism>
<sequence length="97" mass="11392">MQFELTSQAVEWFKKELELPSENKVLLFYVRYGGEFQLKAGFSPAFTVEPKDDVDAGFEDKYDDLEIAIPEKDVWYFEDDHLVVDVNENDEITYNVK</sequence>
<evidence type="ECO:0008006" key="3">
    <source>
        <dbReference type="Google" id="ProtNLM"/>
    </source>
</evidence>
<keyword evidence="2" id="KW-1185">Reference proteome</keyword>
<dbReference type="EMBL" id="AMSQ01000013">
    <property type="protein sequence ID" value="EKU47066.1"/>
    <property type="molecule type" value="Genomic_DNA"/>
</dbReference>
<name>K9ALX7_9STAP</name>
<dbReference type="eggNOG" id="COG4841">
    <property type="taxonomic scope" value="Bacteria"/>
</dbReference>